<keyword evidence="1" id="KW-0560">Oxidoreductase</keyword>
<evidence type="ECO:0000313" key="3">
    <source>
        <dbReference type="Proteomes" id="UP000249453"/>
    </source>
</evidence>
<evidence type="ECO:0000313" key="2">
    <source>
        <dbReference type="EMBL" id="RAK27341.1"/>
    </source>
</evidence>
<dbReference type="Pfam" id="PF13510">
    <property type="entry name" value="Fer2_4"/>
    <property type="match status" value="1"/>
</dbReference>
<organism evidence="2 3">
    <name type="scientific">Falsochrobactrum ovis</name>
    <dbReference type="NCBI Taxonomy" id="1293442"/>
    <lineage>
        <taxon>Bacteria</taxon>
        <taxon>Pseudomonadati</taxon>
        <taxon>Pseudomonadota</taxon>
        <taxon>Alphaproteobacteria</taxon>
        <taxon>Hyphomicrobiales</taxon>
        <taxon>Brucellaceae</taxon>
        <taxon>Falsochrobactrum</taxon>
    </lineage>
</organism>
<dbReference type="RefSeq" id="WP_111575790.1">
    <property type="nucleotide sequence ID" value="NZ_JBHEEY010000006.1"/>
</dbReference>
<dbReference type="SUPFAM" id="SSF54292">
    <property type="entry name" value="2Fe-2S ferredoxin-like"/>
    <property type="match status" value="1"/>
</dbReference>
<dbReference type="GO" id="GO:0051536">
    <property type="term" value="F:iron-sulfur cluster binding"/>
    <property type="evidence" value="ECO:0007669"/>
    <property type="project" value="InterPro"/>
</dbReference>
<dbReference type="Proteomes" id="UP000249453">
    <property type="component" value="Unassembled WGS sequence"/>
</dbReference>
<evidence type="ECO:0000256" key="1">
    <source>
        <dbReference type="ARBA" id="ARBA00023002"/>
    </source>
</evidence>
<dbReference type="OrthoDB" id="573392at2"/>
<dbReference type="GO" id="GO:0016491">
    <property type="term" value="F:oxidoreductase activity"/>
    <property type="evidence" value="ECO:0007669"/>
    <property type="project" value="UniProtKB-KW"/>
</dbReference>
<comment type="caution">
    <text evidence="2">The sequence shown here is derived from an EMBL/GenBank/DDBJ whole genome shotgun (WGS) entry which is preliminary data.</text>
</comment>
<dbReference type="InterPro" id="IPR042204">
    <property type="entry name" value="2Fe-2S-bd_N"/>
</dbReference>
<keyword evidence="3" id="KW-1185">Reference proteome</keyword>
<dbReference type="Gene3D" id="3.10.20.440">
    <property type="entry name" value="2Fe-2S iron-sulphur cluster binding domain, sarcosine oxidase, alpha subunit, N-terminal domain"/>
    <property type="match status" value="1"/>
</dbReference>
<dbReference type="AlphaFoldDB" id="A0A364JTR3"/>
<dbReference type="InterPro" id="IPR036010">
    <property type="entry name" value="2Fe-2S_ferredoxin-like_sf"/>
</dbReference>
<reference evidence="2 3" key="1">
    <citation type="submission" date="2018-06" db="EMBL/GenBank/DDBJ databases">
        <title>Genomic Encyclopedia of Type Strains, Phase IV (KMG-IV): sequencing the most valuable type-strain genomes for metagenomic binning, comparative biology and taxonomic classification.</title>
        <authorList>
            <person name="Goeker M."/>
        </authorList>
    </citation>
    <scope>NUCLEOTIDE SEQUENCE [LARGE SCALE GENOMIC DNA]</scope>
    <source>
        <strain evidence="2 3">DSM 26720</strain>
    </source>
</reference>
<sequence length="100" mass="10756">MFLKTEEATETVTINFDGRSLQVPANISVAAALLSEGTLAVRTSLVGRQPRAPYCLMGVCFECLMTINGAQNRQACMTLVQDGMEISSQHGARIIEQGGH</sequence>
<dbReference type="EMBL" id="QLMK01000010">
    <property type="protein sequence ID" value="RAK27341.1"/>
    <property type="molecule type" value="Genomic_DNA"/>
</dbReference>
<proteinExistence type="predicted"/>
<name>A0A364JTR3_9HYPH</name>
<protein>
    <submittedName>
        <fullName evidence="2">2Fe-2S iron-sulfur cluster protein</fullName>
    </submittedName>
</protein>
<gene>
    <name evidence="2" type="ORF">C7374_11060</name>
</gene>
<accession>A0A364JTR3</accession>